<keyword evidence="4" id="KW-1185">Reference proteome</keyword>
<feature type="region of interest" description="Disordered" evidence="2">
    <location>
        <begin position="423"/>
        <end position="449"/>
    </location>
</feature>
<dbReference type="OrthoDB" id="7586183at2"/>
<dbReference type="AlphaFoldDB" id="A0A0M7B8X4"/>
<keyword evidence="1" id="KW-0175">Coiled coil</keyword>
<dbReference type="Proteomes" id="UP000049455">
    <property type="component" value="Unassembled WGS sequence"/>
</dbReference>
<dbReference type="RefSeq" id="WP_055662839.1">
    <property type="nucleotide sequence ID" value="NZ_CYPR01000069.1"/>
</dbReference>
<dbReference type="EMBL" id="CYPR01000069">
    <property type="protein sequence ID" value="CUH36620.1"/>
    <property type="molecule type" value="Genomic_DNA"/>
</dbReference>
<sequence>MDGSNIKTDYPVVLRFGGLYPHHLAGYEAHRLRKGGDLSHVNQSRTELNGPPLIGAEDWAATALAEIREMTTENFAAELESLEKRNRKKDIERRIVEGPKQPWRATRHGPMREVILTVNKDWFAEDLSGFFGEGENQREKAFGELAKAWLIENFREDVIHARADRDEAAYHIHAVIMPRATVEIAKPKAKVPTATATRRMLQPSIHPLIKDYEAAQDSVGQWFADLGLVRGERRAKEIRQARENGEKPPKRRYHAKTWKWRVEEELRLKAEAKALEAEKAALEQRTADVAEREDEAETVLAVAEGVASGAFVAEVESEEQKLVDAPVLNQSEPSQSVLEDLRRRSPKGFARAAGVFGRAWGRLFGQAHETAHAEAAAGVSDAMKQIEEADAVIVEATRHLPPETRSLIAGIRRTIPAMLRKLDRRSNTTSVGLKSAPSGCAEPRDEEKL</sequence>
<reference evidence="3 4" key="1">
    <citation type="submission" date="2015-09" db="EMBL/GenBank/DDBJ databases">
        <authorList>
            <person name="Jackson K.R."/>
            <person name="Lunt B.L."/>
            <person name="Fisher J.N.B."/>
            <person name="Gardner A.V."/>
            <person name="Bailey M.E."/>
            <person name="Deus L.M."/>
            <person name="Earl A.S."/>
            <person name="Gibby P.D."/>
            <person name="Hartmann K.A."/>
            <person name="Liu J.E."/>
            <person name="Manci A.M."/>
            <person name="Nielsen D.A."/>
            <person name="Solomon M.B."/>
            <person name="Breakwell D.P."/>
            <person name="Burnett S.H."/>
            <person name="Grose J.H."/>
        </authorList>
    </citation>
    <scope>NUCLEOTIDE SEQUENCE [LARGE SCALE GENOMIC DNA]</scope>
    <source>
        <strain evidence="3 4">CECT 7799</strain>
    </source>
</reference>
<dbReference type="STRING" id="313367.JSE7799_01223"/>
<evidence type="ECO:0000313" key="4">
    <source>
        <dbReference type="Proteomes" id="UP000049455"/>
    </source>
</evidence>
<evidence type="ECO:0000256" key="2">
    <source>
        <dbReference type="SAM" id="MobiDB-lite"/>
    </source>
</evidence>
<accession>A0A0M7B8X4</accession>
<gene>
    <name evidence="3" type="ORF">JSE7799_01223</name>
</gene>
<proteinExistence type="predicted"/>
<organism evidence="3 4">
    <name type="scientific">Jannaschia seosinensis</name>
    <dbReference type="NCBI Taxonomy" id="313367"/>
    <lineage>
        <taxon>Bacteria</taxon>
        <taxon>Pseudomonadati</taxon>
        <taxon>Pseudomonadota</taxon>
        <taxon>Alphaproteobacteria</taxon>
        <taxon>Rhodobacterales</taxon>
        <taxon>Roseobacteraceae</taxon>
        <taxon>Jannaschia</taxon>
    </lineage>
</organism>
<feature type="coiled-coil region" evidence="1">
    <location>
        <begin position="265"/>
        <end position="292"/>
    </location>
</feature>
<name>A0A0M7B8X4_9RHOB</name>
<evidence type="ECO:0000256" key="1">
    <source>
        <dbReference type="SAM" id="Coils"/>
    </source>
</evidence>
<dbReference type="Gene3D" id="3.30.930.30">
    <property type="match status" value="1"/>
</dbReference>
<protein>
    <submittedName>
        <fullName evidence="3">Plasmid recombination enzyme</fullName>
    </submittedName>
</protein>
<evidence type="ECO:0000313" key="3">
    <source>
        <dbReference type="EMBL" id="CUH36620.1"/>
    </source>
</evidence>
<dbReference type="CDD" id="cd17242">
    <property type="entry name" value="MobM_relaxase"/>
    <property type="match status" value="1"/>
</dbReference>